<evidence type="ECO:0000313" key="2">
    <source>
        <dbReference type="Proteomes" id="UP000358159"/>
    </source>
</evidence>
<dbReference type="EMBL" id="VZAZ01000039">
    <property type="protein sequence ID" value="MQO55676.1"/>
    <property type="molecule type" value="Genomic_DNA"/>
</dbReference>
<reference evidence="1 2" key="1">
    <citation type="submission" date="2019-09" db="EMBL/GenBank/DDBJ databases">
        <title>Distinct polysaccharide growth profiles of human intestinal Prevotella copri isolates.</title>
        <authorList>
            <person name="Fehlner-Peach H."/>
            <person name="Magnabosco C."/>
            <person name="Raghavan V."/>
            <person name="Scher J.U."/>
            <person name="Tett A."/>
            <person name="Cox L.M."/>
            <person name="Gottsegen C."/>
            <person name="Watters A."/>
            <person name="Wiltshire- Gordon J.D."/>
            <person name="Segata N."/>
            <person name="Bonneau R."/>
            <person name="Littman D.R."/>
        </authorList>
    </citation>
    <scope>NUCLEOTIDE SEQUENCE [LARGE SCALE GENOMIC DNA]</scope>
    <source>
        <strain evidence="1 2">BVe41219</strain>
    </source>
</reference>
<gene>
    <name evidence="1" type="ORF">F7D42_08145</name>
</gene>
<evidence type="ECO:0000313" key="1">
    <source>
        <dbReference type="EMBL" id="MQO55676.1"/>
    </source>
</evidence>
<dbReference type="Proteomes" id="UP000358159">
    <property type="component" value="Unassembled WGS sequence"/>
</dbReference>
<comment type="caution">
    <text evidence="1">The sequence shown here is derived from an EMBL/GenBank/DDBJ whole genome shotgun (WGS) entry which is preliminary data.</text>
</comment>
<dbReference type="AlphaFoldDB" id="A0A6A7VLN7"/>
<name>A0A6A7VLN7_9BACT</name>
<dbReference type="RefSeq" id="WP_153094556.1">
    <property type="nucleotide sequence ID" value="NZ_VZAK01000003.1"/>
</dbReference>
<protein>
    <submittedName>
        <fullName evidence="1">Uncharacterized protein</fullName>
    </submittedName>
</protein>
<sequence>MKYKKSELDIFLQERIRENEEELCRNLDATLQYEQNCLEEIVNGIRHCKSNIEKCNKALEKASISNMAVWNAKKGAFKDNLVIWNTLGLVQMASIEIKRYTKVLSSDVDEWIIYDAIKSVYTAIYETSKKLVDSTGKLMKFVNSEFPSYDVSLFKDVKKELTKFREDNKDSLTIVRNKIDAHRDEDVCMQIETAENLHLSDAVKLILDYGRIVNELGTVVSPMKQLGILRLESVFHDRNR</sequence>
<proteinExistence type="predicted"/>
<organism evidence="1 2">
    <name type="scientific">Segatella copri</name>
    <dbReference type="NCBI Taxonomy" id="165179"/>
    <lineage>
        <taxon>Bacteria</taxon>
        <taxon>Pseudomonadati</taxon>
        <taxon>Bacteroidota</taxon>
        <taxon>Bacteroidia</taxon>
        <taxon>Bacteroidales</taxon>
        <taxon>Prevotellaceae</taxon>
        <taxon>Segatella</taxon>
    </lineage>
</organism>
<accession>A0A6A7VLN7</accession>